<feature type="domain" description="Response regulatory" evidence="2">
    <location>
        <begin position="140"/>
        <end position="256"/>
    </location>
</feature>
<accession>A0ABV4BJC2</accession>
<protein>
    <submittedName>
        <fullName evidence="5">EAL domain-containing protein</fullName>
    </submittedName>
</protein>
<dbReference type="Gene3D" id="3.30.70.270">
    <property type="match status" value="1"/>
</dbReference>
<dbReference type="SUPFAM" id="SSF141868">
    <property type="entry name" value="EAL domain-like"/>
    <property type="match status" value="1"/>
</dbReference>
<dbReference type="Pfam" id="PF00563">
    <property type="entry name" value="EAL"/>
    <property type="match status" value="1"/>
</dbReference>
<dbReference type="InterPro" id="IPR050706">
    <property type="entry name" value="Cyclic-di-GMP_PDE-like"/>
</dbReference>
<feature type="modified residue" description="4-aspartylphosphate" evidence="1">
    <location>
        <position position="189"/>
    </location>
</feature>
<organism evidence="5 6">
    <name type="scientific">Thioalkalicoccus limnaeus</name>
    <dbReference type="NCBI Taxonomy" id="120681"/>
    <lineage>
        <taxon>Bacteria</taxon>
        <taxon>Pseudomonadati</taxon>
        <taxon>Pseudomonadota</taxon>
        <taxon>Gammaproteobacteria</taxon>
        <taxon>Chromatiales</taxon>
        <taxon>Chromatiaceae</taxon>
        <taxon>Thioalkalicoccus</taxon>
    </lineage>
</organism>
<gene>
    <name evidence="5" type="ORF">ABC977_16035</name>
</gene>
<dbReference type="InterPro" id="IPR001633">
    <property type="entry name" value="EAL_dom"/>
</dbReference>
<dbReference type="InterPro" id="IPR001789">
    <property type="entry name" value="Sig_transdc_resp-reg_receiver"/>
</dbReference>
<feature type="domain" description="GGDEF" evidence="4">
    <location>
        <begin position="297"/>
        <end position="429"/>
    </location>
</feature>
<evidence type="ECO:0000259" key="3">
    <source>
        <dbReference type="PROSITE" id="PS50883"/>
    </source>
</evidence>
<dbReference type="InterPro" id="IPR011006">
    <property type="entry name" value="CheY-like_superfamily"/>
</dbReference>
<dbReference type="SMART" id="SM00448">
    <property type="entry name" value="REC"/>
    <property type="match status" value="1"/>
</dbReference>
<comment type="caution">
    <text evidence="5">The sequence shown here is derived from an EMBL/GenBank/DDBJ whole genome shotgun (WGS) entry which is preliminary data.</text>
</comment>
<feature type="domain" description="EAL" evidence="3">
    <location>
        <begin position="440"/>
        <end position="689"/>
    </location>
</feature>
<dbReference type="PANTHER" id="PTHR33121:SF79">
    <property type="entry name" value="CYCLIC DI-GMP PHOSPHODIESTERASE PDED-RELATED"/>
    <property type="match status" value="1"/>
</dbReference>
<dbReference type="PROSITE" id="PS50110">
    <property type="entry name" value="RESPONSE_REGULATORY"/>
    <property type="match status" value="1"/>
</dbReference>
<evidence type="ECO:0000313" key="6">
    <source>
        <dbReference type="Proteomes" id="UP001564408"/>
    </source>
</evidence>
<dbReference type="SMART" id="SM00267">
    <property type="entry name" value="GGDEF"/>
    <property type="match status" value="1"/>
</dbReference>
<evidence type="ECO:0000259" key="2">
    <source>
        <dbReference type="PROSITE" id="PS50110"/>
    </source>
</evidence>
<dbReference type="SUPFAM" id="SSF52172">
    <property type="entry name" value="CheY-like"/>
    <property type="match status" value="1"/>
</dbReference>
<evidence type="ECO:0000256" key="1">
    <source>
        <dbReference type="PROSITE-ProRule" id="PRU00169"/>
    </source>
</evidence>
<dbReference type="CDD" id="cd01948">
    <property type="entry name" value="EAL"/>
    <property type="match status" value="1"/>
</dbReference>
<evidence type="ECO:0000259" key="4">
    <source>
        <dbReference type="PROSITE" id="PS50887"/>
    </source>
</evidence>
<dbReference type="PANTHER" id="PTHR33121">
    <property type="entry name" value="CYCLIC DI-GMP PHOSPHODIESTERASE PDEF"/>
    <property type="match status" value="1"/>
</dbReference>
<dbReference type="Proteomes" id="UP001564408">
    <property type="component" value="Unassembled WGS sequence"/>
</dbReference>
<dbReference type="SUPFAM" id="SSF55073">
    <property type="entry name" value="Nucleotide cyclase"/>
    <property type="match status" value="1"/>
</dbReference>
<dbReference type="SMART" id="SM00052">
    <property type="entry name" value="EAL"/>
    <property type="match status" value="1"/>
</dbReference>
<dbReference type="InterPro" id="IPR029787">
    <property type="entry name" value="Nucleotide_cyclase"/>
</dbReference>
<dbReference type="Pfam" id="PF00072">
    <property type="entry name" value="Response_reg"/>
    <property type="match status" value="1"/>
</dbReference>
<dbReference type="Gene3D" id="3.40.50.2300">
    <property type="match status" value="1"/>
</dbReference>
<keyword evidence="1" id="KW-0597">Phosphoprotein</keyword>
<sequence length="689" mass="74670">MTTLHDAQRPLLVYVGACDEVPTYLRAHLDLEACTIAAIAGPNEPLPATPSRCDPILLIDLSALEDEPDLTETVTGLRARFGEGARVFCLTGATAIAEQLGALRAGADGLWPMTGTGTARYEPLTARISELMSDQAVRPRILVVDDQPVAALFATRVLEGAGMEVRALSDPFRVLEVIETFRPDLILMDLHMPGASGTELTRIIRDHDELVATPILFLSGEIDPAIQMDTLRVGGDDFLAKPITPQRLIAAVRDGLARSRDRAARTLAAARDIAWIDPGTFARRIDRIIAASPVGDPTHGLFLIDSEPAAEKAATEPDGRTLPHTTRIAAGLAACLEPTDSLARLPDACFGVLARRPDPRRLRRLGERLREAASEALNRDGRADRYQASIGLATFEVPADDALTMLSRARSALAEARRQAGASLVIQTPATARGRCPAHSAPITALIEQALHDGTGLELFFQPIATLRPMRGEPFDVSVRLRTTSGELIPAFDFLPAADEAGLMPAIDRWVLEQALTAQQRGLNQRPALRLLIQQGRSVLQDANWIQALRDQVLARDLIRHRPILRLSFFDLMTDPATAVDRGEQLRRLGIPICIDHLALSAEALNLATRLRPALVRLRAAPALELASDELSALIHRIHDIGAKVIIASIEDPVAISRVWQAGADLIQGNFVQPPGPTLDFDFAGMVLE</sequence>
<dbReference type="InterPro" id="IPR000160">
    <property type="entry name" value="GGDEF_dom"/>
</dbReference>
<keyword evidence="6" id="KW-1185">Reference proteome</keyword>
<evidence type="ECO:0000313" key="5">
    <source>
        <dbReference type="EMBL" id="MEY6433914.1"/>
    </source>
</evidence>
<dbReference type="Gene3D" id="3.20.20.450">
    <property type="entry name" value="EAL domain"/>
    <property type="match status" value="1"/>
</dbReference>
<name>A0ABV4BJC2_9GAMM</name>
<dbReference type="Pfam" id="PF00990">
    <property type="entry name" value="GGDEF"/>
    <property type="match status" value="1"/>
</dbReference>
<proteinExistence type="predicted"/>
<dbReference type="InterPro" id="IPR035919">
    <property type="entry name" value="EAL_sf"/>
</dbReference>
<dbReference type="PROSITE" id="PS50883">
    <property type="entry name" value="EAL"/>
    <property type="match status" value="1"/>
</dbReference>
<dbReference type="PROSITE" id="PS50887">
    <property type="entry name" value="GGDEF"/>
    <property type="match status" value="1"/>
</dbReference>
<dbReference type="EMBL" id="JBDKXB010000032">
    <property type="protein sequence ID" value="MEY6433914.1"/>
    <property type="molecule type" value="Genomic_DNA"/>
</dbReference>
<reference evidence="5 6" key="1">
    <citation type="submission" date="2024-05" db="EMBL/GenBank/DDBJ databases">
        <title>Genome Sequence and Characterization of the New Strain Purple Sulfur Bacterium of Genus Thioalkalicoccus.</title>
        <authorList>
            <person name="Bryantseva I.A."/>
            <person name="Kyndt J.A."/>
            <person name="Imhoff J.F."/>
        </authorList>
    </citation>
    <scope>NUCLEOTIDE SEQUENCE [LARGE SCALE GENOMIC DNA]</scope>
    <source>
        <strain evidence="5 6">Um2</strain>
    </source>
</reference>
<dbReference type="RefSeq" id="WP_369668300.1">
    <property type="nucleotide sequence ID" value="NZ_JBDKXB010000032.1"/>
</dbReference>
<dbReference type="InterPro" id="IPR043128">
    <property type="entry name" value="Rev_trsase/Diguanyl_cyclase"/>
</dbReference>